<dbReference type="Gene3D" id="3.30.1490.20">
    <property type="entry name" value="ATP-grasp fold, A domain"/>
    <property type="match status" value="1"/>
</dbReference>
<dbReference type="InterPro" id="IPR013815">
    <property type="entry name" value="ATP_grasp_subdomain_1"/>
</dbReference>
<evidence type="ECO:0000259" key="15">
    <source>
        <dbReference type="Pfam" id="PF00391"/>
    </source>
</evidence>
<dbReference type="Proteomes" id="UP000033428">
    <property type="component" value="Unassembled WGS sequence"/>
</dbReference>
<dbReference type="PANTHER" id="PTHR43030">
    <property type="entry name" value="PHOSPHOENOLPYRUVATE SYNTHASE"/>
    <property type="match status" value="1"/>
</dbReference>
<feature type="domain" description="Pyruvate phosphate dikinase AMP/ATP-binding" evidence="17">
    <location>
        <begin position="584"/>
        <end position="932"/>
    </location>
</feature>
<keyword evidence="11" id="KW-0067">ATP-binding</keyword>
<accession>A0A0F0CJS7</accession>
<dbReference type="GO" id="GO:0006094">
    <property type="term" value="P:gluconeogenesis"/>
    <property type="evidence" value="ECO:0007669"/>
    <property type="project" value="UniProtKB-UniPathway"/>
</dbReference>
<evidence type="ECO:0000256" key="4">
    <source>
        <dbReference type="ARBA" id="ARBA00007837"/>
    </source>
</evidence>
<evidence type="ECO:0000259" key="16">
    <source>
        <dbReference type="Pfam" id="PF01261"/>
    </source>
</evidence>
<name>A0A0F0CJS7_9BACT</name>
<comment type="catalytic activity">
    <reaction evidence="14">
        <text>pyruvate + ATP + H2O = phosphoenolpyruvate + AMP + phosphate + 2 H(+)</text>
        <dbReference type="Rhea" id="RHEA:11364"/>
        <dbReference type="ChEBI" id="CHEBI:15361"/>
        <dbReference type="ChEBI" id="CHEBI:15377"/>
        <dbReference type="ChEBI" id="CHEBI:15378"/>
        <dbReference type="ChEBI" id="CHEBI:30616"/>
        <dbReference type="ChEBI" id="CHEBI:43474"/>
        <dbReference type="ChEBI" id="CHEBI:58702"/>
        <dbReference type="ChEBI" id="CHEBI:456215"/>
        <dbReference type="EC" id="2.7.9.2"/>
    </reaction>
</comment>
<dbReference type="InterPro" id="IPR006319">
    <property type="entry name" value="PEP_synth"/>
</dbReference>
<evidence type="ECO:0000256" key="6">
    <source>
        <dbReference type="ARBA" id="ARBA00021623"/>
    </source>
</evidence>
<evidence type="ECO:0000256" key="9">
    <source>
        <dbReference type="ARBA" id="ARBA00022741"/>
    </source>
</evidence>
<reference evidence="18 19" key="1">
    <citation type="submission" date="2015-02" db="EMBL/GenBank/DDBJ databases">
        <title>Single-cell genomics of uncultivated deep-branching MTB reveals a conserved set of magnetosome genes.</title>
        <authorList>
            <person name="Kolinko S."/>
            <person name="Richter M."/>
            <person name="Glockner F.O."/>
            <person name="Brachmann A."/>
            <person name="Schuler D."/>
        </authorList>
    </citation>
    <scope>NUCLEOTIDE SEQUENCE [LARGE SCALE GENOMIC DNA]</scope>
    <source>
        <strain evidence="18">SKK-01</strain>
    </source>
</reference>
<dbReference type="UniPathway" id="UPA00138"/>
<evidence type="ECO:0000256" key="12">
    <source>
        <dbReference type="ARBA" id="ARBA00022842"/>
    </source>
</evidence>
<dbReference type="Gene3D" id="3.20.20.150">
    <property type="entry name" value="Divalent-metal-dependent TIM barrel enzymes"/>
    <property type="match status" value="2"/>
</dbReference>
<evidence type="ECO:0000256" key="11">
    <source>
        <dbReference type="ARBA" id="ARBA00022840"/>
    </source>
</evidence>
<organism evidence="18 19">
    <name type="scientific">Candidatus Omnitrophus magneticus</name>
    <dbReference type="NCBI Taxonomy" id="1609969"/>
    <lineage>
        <taxon>Bacteria</taxon>
        <taxon>Pseudomonadati</taxon>
        <taxon>Candidatus Omnitrophota</taxon>
        <taxon>Candidatus Omnitrophus</taxon>
    </lineage>
</organism>
<evidence type="ECO:0000256" key="10">
    <source>
        <dbReference type="ARBA" id="ARBA00022777"/>
    </source>
</evidence>
<feature type="domain" description="PEP-utilising enzyme mobile" evidence="15">
    <location>
        <begin position="313"/>
        <end position="419"/>
    </location>
</feature>
<dbReference type="EMBL" id="JYNY01000529">
    <property type="protein sequence ID" value="KJJ83583.1"/>
    <property type="molecule type" value="Genomic_DNA"/>
</dbReference>
<dbReference type="GO" id="GO:0008986">
    <property type="term" value="F:pyruvate, water dikinase activity"/>
    <property type="evidence" value="ECO:0007669"/>
    <property type="project" value="UniProtKB-EC"/>
</dbReference>
<evidence type="ECO:0000256" key="5">
    <source>
        <dbReference type="ARBA" id="ARBA00011996"/>
    </source>
</evidence>
<dbReference type="Gene3D" id="3.30.470.20">
    <property type="entry name" value="ATP-grasp fold, B domain"/>
    <property type="match status" value="1"/>
</dbReference>
<comment type="caution">
    <text evidence="18">The sequence shown here is derived from an EMBL/GenBank/DDBJ whole genome shotgun (WGS) entry which is preliminary data.</text>
</comment>
<comment type="similarity">
    <text evidence="4">Belongs to the PEP-utilizing enzyme family.</text>
</comment>
<comment type="cofactor">
    <cofactor evidence="1">
        <name>Mg(2+)</name>
        <dbReference type="ChEBI" id="CHEBI:18420"/>
    </cofactor>
</comment>
<dbReference type="InterPro" id="IPR036637">
    <property type="entry name" value="Phosphohistidine_dom_sf"/>
</dbReference>
<dbReference type="InterPro" id="IPR008279">
    <property type="entry name" value="PEP-util_enz_mobile_dom"/>
</dbReference>
<comment type="pathway">
    <text evidence="3">Carbohydrate biosynthesis; gluconeogenesis.</text>
</comment>
<dbReference type="Gene3D" id="3.50.30.10">
    <property type="entry name" value="Phosphohistidine domain"/>
    <property type="match status" value="1"/>
</dbReference>
<evidence type="ECO:0000256" key="2">
    <source>
        <dbReference type="ARBA" id="ARBA00002988"/>
    </source>
</evidence>
<gene>
    <name evidence="18" type="ORF">OMAG_002548</name>
</gene>
<evidence type="ECO:0000256" key="1">
    <source>
        <dbReference type="ARBA" id="ARBA00001946"/>
    </source>
</evidence>
<evidence type="ECO:0000256" key="7">
    <source>
        <dbReference type="ARBA" id="ARBA00022679"/>
    </source>
</evidence>
<keyword evidence="9" id="KW-0547">Nucleotide-binding</keyword>
<dbReference type="GO" id="GO:0046872">
    <property type="term" value="F:metal ion binding"/>
    <property type="evidence" value="ECO:0007669"/>
    <property type="project" value="UniProtKB-KW"/>
</dbReference>
<dbReference type="Pfam" id="PF01261">
    <property type="entry name" value="AP_endonuc_2"/>
    <property type="match status" value="1"/>
</dbReference>
<keyword evidence="12" id="KW-0460">Magnesium</keyword>
<evidence type="ECO:0000259" key="17">
    <source>
        <dbReference type="Pfam" id="PF01326"/>
    </source>
</evidence>
<comment type="function">
    <text evidence="2">Catalyzes the phosphorylation of pyruvate to phosphoenolpyruvate.</text>
</comment>
<evidence type="ECO:0000313" key="18">
    <source>
        <dbReference type="EMBL" id="KJJ83583.1"/>
    </source>
</evidence>
<dbReference type="InterPro" id="IPR027417">
    <property type="entry name" value="P-loop_NTPase"/>
</dbReference>
<sequence length="2954" mass="336539">MEDIKGGEIRQKIVLNVLKELGLKVTVEGFNIQAVYNKDTGALSVTELIRKYKEIIELLRILQQRELLAGTNIYLSDGVMGRVYKETKRSVASIAEEFSLIVLEIISTRVGKEYTSRESGKACVFQGDSVLLPFEEEYQLTGHKDNIEEMLETIARDKSALEKSLVIGNILEQGKELFLWDKIGEAGEYEIIKTNREINYGERIIIYSLRKTIGGKIVLGWMRPLLERGISVDIKELFKKIKEEGKYPIGNIGEIKKASGIVIDDIIKGFKERIIVEEIQGKRAVSGIGVSSGVIEGEVVIYKRGEHQSGDLKGKIAVTKSLLPLDNDFIKDAGGLILLGGCPLSHAAIFAQEMGIPCLIVDGFNIEGQEIKGWLKEEVREKGNINIDGQQIEIVKNRDTREVWVIKEGDIVRMDGKEGRLIQLETWKQILIRLSKNINENIASVKKEITNNEVIEKWFYKWADLRCKNDVKDFLINNYPALLAYKKELKGINDKKIKDEINRRIKEMPGMYTRWRILKSLAVVEDLMKKLDENDRNNIENGLMEILGRYYFEPRENKIPRSVAKGEIKDYYDLSAIGDDFGSVVGNKSAKLGELFKWAEYYGYNTPQRGMALSDKLSKEYFSIKIDGKSLIEYITEILQTSGGIVKKEVRIKKLFEREEIKKSDKYRDLKARIEDMYKDKWENNQDIALAVRSSATMGKEQLEDWTGTAGLYKSQLYVTRENLTDNVITVFQSLFSEKALRYYRRLINGENWKYFLSCLGMGVVVQEMVDSDISGVAFSVNPATGEDDFVLTSTYGQGEGLVSGEVSADVFIVDRNGKIVFKKIEEKSEVLMRAATGGVRKVALSEFRIFQAQDRMGGNLTAEQKKSILLHTREKVISSPVLSDVEILNITQMLKSLEQWFGYPVDIELAIRGGQIRIVQVREVTTTNLNKGLEYYEKIIAKKFRIQGATPRVKSEEEKITERIINYSNVYRTRSESDAKKIDAAGEENIKKLFFGYKELLAKSNNLLINLRTAQFDLVKRLRERPNTSYDDARIAINELMFDAELVADFLESYIYIEDVSSGRVDPFKQKWFNINVKRFARDLSEKRDPEEKRIEIEKVNERINGLVEMMLAWGKKGEATKREHGFKAYLNKKLMDLFSFELLRGLNDEAIRLGARKDMSIVNGSFSGILEELTYDKVMNSLFSFIGVTSTSGADIYTQYGDILGGLKNASDYAVFIKEWQSRIKNLTKKTVKSLRTYYDNREDIHERIEKEQIVSEAGIKGTRPGEIVSILEWLYPRVMDIPRVKELYLPTLVLIGGVDMESLINISQKIAQQHGILVNMHTDVIKGVMAKLIDINIKPSLHREYWESVPLEEGYYTQSINVMKGVQAAIKRNLKENASMIITGPALIPGLLKETFYEKANVVYGVTYGYEKKNGTNETVEEKKNISMLMATLAHKAGILILPIESQNEAVELLAQKVKSPYVDQAPKIKDTIREASGFAVKIKEEFNAHPILSGAIRVSRDSSGKWGVCIDIEKIYNGNLEKLSDVDTLFLKEKILELKKKGFSVYMLGLEASINIASSVPALQSASGLLILKMINFAGDIGADVLVINPGKMSSGSKIDKYIYENNIVNLNFLSQKAATKGVSLAIMNAVKGKKELVKKSDNVKEVLEKVPDLKFILNIDNVLANKEDIEKYMQDQFIRERTLGFYAKEESLKSGEFRKQTRAVIRKYAGKMMFIRDEGVARTLVSGVIKKAQEESLTKEDVKFIENNWKFEVSSRNIWHMEKNGTRREGLKNIRNMGYNGVQFLLVGPYHDTESLGTQSLKEDITELGIDNFSLHSTTWGINLSSVNDKLRETAINVVKKGIDIAKRLDIKVMTIHPGQLSYPSQNKEEAWELFLESMQILQEYAYDNCIELALENMQMESKEFVNSPEDLVRAVKNVPGLKLTVDIAHANSFMNPVEYIRELALGLKEIGLEFGDVARVIHISGSNGPGTEDHYLLSDKENSNIDIETVFKELIRNGFKGRVVSESRRPKLEEIELIEQEMSYIRSILESRKQGVERKITPLPIKQETTAKENFFFSDYQDNAVLNYIPTINAFELIKQKRVWIELEQDALKELRVKEYELIKMLTEVRENYDTARGHVVKVLNQSKDILKNTVQQEAIKQVAIFFKELLLPVLKSHMGNVLMHRGFFKDTAFKKTFFYIKTYRDFEVMIKWAIQMEVENIFDKKGWRHEEIISSFKKMKELSGVFDMIEKLSKDYSAYAAITEALLEIKHIYEGTFHVWEQEVNTFTEDFIDTYKNWWQLRKKVVSEVWEAATKGDTPLEIRMEKEDFYRLVKRFYRKVYRLGLHNKDIELPLVGLISGTGASGKSTIGAKLMGRLLTSLFIPMDLIREVIREVTKADYKRPVDRSSYAADDLFGKEVDTIIRFYANCLEILPGVIAILEFLAKNNISGLVEGYSLVGGWIDECFFNKLNINHINIEVASAEAHRRRYEIRGEKAPERLTEVKKALKELPEVRKIHDWLSKTAREAGITCINNIHLEKAFNEAINHISGVFAESYKDVEDFLKEYTLVILEEVSKIRDLSNKKARVQELLKTLSSGAIGQKEEQAGIIIAVYGAGDETIKKLNKLYGGVKLVAIKEINKENIENIIEGYRKQYKSYATRLIDVEGVSSEELEIMVEAIIKDIETEDALRFLVKPELVNLNEVTVKQIEDIGKVLDKISSHFPSMKGNNLGEQSVYEYKFDRIAEKSRIRSNDNELTEKISAITLSGKIKVASFRVENVLELRWLAEEHRKAFQKYGENYPIKLHIRLLDKNVNENNLALVLKHAGLTDVISEQDITLGDGATIEDVIALVKAKRERYGELTNSDIAICDKRDLLSKDVVSYEKMEKLLKGILFARLDKGVASQGYVALIELIANGNQLPKVAPSGVTFNVKRANGSMYVVIIPIRPINIEALREEIVRYTKILIAA</sequence>
<dbReference type="Pfam" id="PF01326">
    <property type="entry name" value="PPDK_N"/>
    <property type="match status" value="1"/>
</dbReference>
<evidence type="ECO:0000256" key="8">
    <source>
        <dbReference type="ARBA" id="ARBA00022723"/>
    </source>
</evidence>
<dbReference type="EC" id="2.7.9.2" evidence="5"/>
<dbReference type="GO" id="GO:0005524">
    <property type="term" value="F:ATP binding"/>
    <property type="evidence" value="ECO:0007669"/>
    <property type="project" value="UniProtKB-KW"/>
</dbReference>
<dbReference type="InterPro" id="IPR002192">
    <property type="entry name" value="PPDK_AMP/ATP-bd"/>
</dbReference>
<keyword evidence="18" id="KW-0670">Pyruvate</keyword>
<evidence type="ECO:0000256" key="14">
    <source>
        <dbReference type="ARBA" id="ARBA00047700"/>
    </source>
</evidence>
<evidence type="ECO:0000256" key="3">
    <source>
        <dbReference type="ARBA" id="ARBA00004742"/>
    </source>
</evidence>
<keyword evidence="8" id="KW-0479">Metal-binding</keyword>
<dbReference type="PANTHER" id="PTHR43030:SF1">
    <property type="entry name" value="PHOSPHOENOLPYRUVATE SYNTHASE"/>
    <property type="match status" value="1"/>
</dbReference>
<keyword evidence="7" id="KW-0808">Transferase</keyword>
<dbReference type="InterPro" id="IPR036237">
    <property type="entry name" value="Xyl_isomerase-like_sf"/>
</dbReference>
<dbReference type="SUPFAM" id="SSF52009">
    <property type="entry name" value="Phosphohistidine domain"/>
    <property type="match status" value="1"/>
</dbReference>
<proteinExistence type="inferred from homology"/>
<keyword evidence="19" id="KW-1185">Reference proteome</keyword>
<dbReference type="SUPFAM" id="SSF56059">
    <property type="entry name" value="Glutathione synthetase ATP-binding domain-like"/>
    <property type="match status" value="1"/>
</dbReference>
<dbReference type="Pfam" id="PF00391">
    <property type="entry name" value="PEP-utilizers"/>
    <property type="match status" value="1"/>
</dbReference>
<dbReference type="SUPFAM" id="SSF51658">
    <property type="entry name" value="Xylose isomerase-like"/>
    <property type="match status" value="2"/>
</dbReference>
<protein>
    <recommendedName>
        <fullName evidence="6">Phosphoenolpyruvate synthase</fullName>
        <ecNumber evidence="5">2.7.9.2</ecNumber>
    </recommendedName>
    <alternativeName>
        <fullName evidence="13">Pyruvate, water dikinase</fullName>
    </alternativeName>
</protein>
<feature type="domain" description="Xylose isomerase-like TIM barrel" evidence="16">
    <location>
        <begin position="1777"/>
        <end position="2033"/>
    </location>
</feature>
<dbReference type="Gene3D" id="3.40.50.300">
    <property type="entry name" value="P-loop containing nucleotide triphosphate hydrolases"/>
    <property type="match status" value="1"/>
</dbReference>
<keyword evidence="10 18" id="KW-0418">Kinase</keyword>
<dbReference type="InterPro" id="IPR013022">
    <property type="entry name" value="Xyl_isomerase-like_TIM-brl"/>
</dbReference>
<evidence type="ECO:0000256" key="13">
    <source>
        <dbReference type="ARBA" id="ARBA00033470"/>
    </source>
</evidence>
<evidence type="ECO:0000313" key="19">
    <source>
        <dbReference type="Proteomes" id="UP000033428"/>
    </source>
</evidence>